<dbReference type="InterPro" id="IPR050189">
    <property type="entry name" value="MFS_Efflux_Transporters"/>
</dbReference>
<accession>A0ABS6IQU3</accession>
<dbReference type="EMBL" id="JAHOPB010000001">
    <property type="protein sequence ID" value="MBU8875535.1"/>
    <property type="molecule type" value="Genomic_DNA"/>
</dbReference>
<evidence type="ECO:0000259" key="7">
    <source>
        <dbReference type="PROSITE" id="PS50850"/>
    </source>
</evidence>
<dbReference type="PANTHER" id="PTHR43124:SF3">
    <property type="entry name" value="CHLORAMPHENICOL EFFLUX PUMP RV0191"/>
    <property type="match status" value="1"/>
</dbReference>
<dbReference type="PANTHER" id="PTHR43124">
    <property type="entry name" value="PURINE EFFLUX PUMP PBUE"/>
    <property type="match status" value="1"/>
</dbReference>
<feature type="transmembrane region" description="Helical" evidence="6">
    <location>
        <begin position="51"/>
        <end position="71"/>
    </location>
</feature>
<dbReference type="InterPro" id="IPR011701">
    <property type="entry name" value="MFS"/>
</dbReference>
<gene>
    <name evidence="8" type="ORF">KQ910_17310</name>
</gene>
<comment type="caution">
    <text evidence="8">The sequence shown here is derived from an EMBL/GenBank/DDBJ whole genome shotgun (WGS) entry which is preliminary data.</text>
</comment>
<name>A0ABS6IQU3_9HYPH</name>
<reference evidence="8 9" key="1">
    <citation type="submission" date="2021-06" db="EMBL/GenBank/DDBJ databases">
        <authorList>
            <person name="Lee D.H."/>
        </authorList>
    </citation>
    <scope>NUCLEOTIDE SEQUENCE [LARGE SCALE GENOMIC DNA]</scope>
    <source>
        <strain evidence="8 9">MMS21-HV4-11</strain>
    </source>
</reference>
<protein>
    <submittedName>
        <fullName evidence="8">MFS transporter</fullName>
    </submittedName>
</protein>
<keyword evidence="2" id="KW-1003">Cell membrane</keyword>
<evidence type="ECO:0000256" key="2">
    <source>
        <dbReference type="ARBA" id="ARBA00022475"/>
    </source>
</evidence>
<feature type="domain" description="Major facilitator superfamily (MFS) profile" evidence="7">
    <location>
        <begin position="15"/>
        <end position="410"/>
    </location>
</feature>
<dbReference type="Proteomes" id="UP000727907">
    <property type="component" value="Unassembled WGS sequence"/>
</dbReference>
<feature type="transmembrane region" description="Helical" evidence="6">
    <location>
        <begin position="106"/>
        <end position="124"/>
    </location>
</feature>
<feature type="transmembrane region" description="Helical" evidence="6">
    <location>
        <begin position="260"/>
        <end position="279"/>
    </location>
</feature>
<evidence type="ECO:0000256" key="5">
    <source>
        <dbReference type="ARBA" id="ARBA00023136"/>
    </source>
</evidence>
<evidence type="ECO:0000313" key="8">
    <source>
        <dbReference type="EMBL" id="MBU8875535.1"/>
    </source>
</evidence>
<keyword evidence="3 6" id="KW-0812">Transmembrane</keyword>
<comment type="subcellular location">
    <subcellularLocation>
        <location evidence="1">Cell membrane</location>
        <topology evidence="1">Multi-pass membrane protein</topology>
    </subcellularLocation>
</comment>
<keyword evidence="9" id="KW-1185">Reference proteome</keyword>
<evidence type="ECO:0000313" key="9">
    <source>
        <dbReference type="Proteomes" id="UP000727907"/>
    </source>
</evidence>
<feature type="transmembrane region" description="Helical" evidence="6">
    <location>
        <begin position="314"/>
        <end position="334"/>
    </location>
</feature>
<evidence type="ECO:0000256" key="1">
    <source>
        <dbReference type="ARBA" id="ARBA00004651"/>
    </source>
</evidence>
<evidence type="ECO:0000256" key="3">
    <source>
        <dbReference type="ARBA" id="ARBA00022692"/>
    </source>
</evidence>
<feature type="transmembrane region" description="Helical" evidence="6">
    <location>
        <begin position="223"/>
        <end position="240"/>
    </location>
</feature>
<keyword evidence="4 6" id="KW-1133">Transmembrane helix</keyword>
<dbReference type="RefSeq" id="WP_216962918.1">
    <property type="nucleotide sequence ID" value="NZ_JAHOPB010000001.1"/>
</dbReference>
<sequence>MTGNAPSFATLLLRVFLPFALAYFLSYIFRGVNAVIFPYLERDVGITAGDLGLLTSAFFLFFAGCQPILGVMLDRYGPRRVQAVLLAMAAIGSALFGLSLSLGELIVARVLIGLGFAGGLMAAIKAITLWYPPERWGLITGFHMMAGGLGSMAATLPIQWSLSVISWQGLFFWLAGLCLVVSAILFTVVPERGVPAQQGTLRDQFRITGIVLTNGFFWRIQPLLTFQQMAFIAAITLWIGPWLRDVGGIASHEARADIQLYTTAVMTAGFALSGVLAGAFRRIGISDFASANLVSVLFTLVCAWLAFLPSFHPVAAWLLFGFLGAYPIQYMPLLARSFPPQYAGRVSTSSNLVVFTVIFAGQWAIGKVVDLWPRTATGYSPDGYSWSFGLLFILQVAGLAWLLLSRARPLLQESPPAG</sequence>
<dbReference type="Pfam" id="PF07690">
    <property type="entry name" value="MFS_1"/>
    <property type="match status" value="1"/>
</dbReference>
<feature type="transmembrane region" description="Helical" evidence="6">
    <location>
        <begin position="83"/>
        <end position="100"/>
    </location>
</feature>
<feature type="transmembrane region" description="Helical" evidence="6">
    <location>
        <begin position="12"/>
        <end position="39"/>
    </location>
</feature>
<organism evidence="8 9">
    <name type="scientific">Reyranella humidisoli</name>
    <dbReference type="NCBI Taxonomy" id="2849149"/>
    <lineage>
        <taxon>Bacteria</taxon>
        <taxon>Pseudomonadati</taxon>
        <taxon>Pseudomonadota</taxon>
        <taxon>Alphaproteobacteria</taxon>
        <taxon>Hyphomicrobiales</taxon>
        <taxon>Reyranellaceae</taxon>
        <taxon>Reyranella</taxon>
    </lineage>
</organism>
<keyword evidence="5 6" id="KW-0472">Membrane</keyword>
<feature type="transmembrane region" description="Helical" evidence="6">
    <location>
        <begin position="291"/>
        <end position="308"/>
    </location>
</feature>
<evidence type="ECO:0000256" key="4">
    <source>
        <dbReference type="ARBA" id="ARBA00022989"/>
    </source>
</evidence>
<proteinExistence type="predicted"/>
<feature type="transmembrane region" description="Helical" evidence="6">
    <location>
        <begin position="170"/>
        <end position="189"/>
    </location>
</feature>
<dbReference type="InterPro" id="IPR020846">
    <property type="entry name" value="MFS_dom"/>
</dbReference>
<evidence type="ECO:0000256" key="6">
    <source>
        <dbReference type="SAM" id="Phobius"/>
    </source>
</evidence>
<dbReference type="PROSITE" id="PS50850">
    <property type="entry name" value="MFS"/>
    <property type="match status" value="1"/>
</dbReference>
<feature type="transmembrane region" description="Helical" evidence="6">
    <location>
        <begin position="346"/>
        <end position="365"/>
    </location>
</feature>
<feature type="transmembrane region" description="Helical" evidence="6">
    <location>
        <begin position="385"/>
        <end position="404"/>
    </location>
</feature>